<accession>A0A316WDA0</accession>
<name>A0A316WDA0_9FLAO</name>
<reference evidence="1 2" key="1">
    <citation type="submission" date="2018-04" db="EMBL/GenBank/DDBJ databases">
        <title>Chryseobacterium oncorhynchi 701B-08T from rainbow trout, and Chryseobacterium viscerum 687B-08T from diseased fish.</title>
        <authorList>
            <person name="Jeong J.-J."/>
            <person name="Lee Y.J."/>
            <person name="Pathiraja D."/>
            <person name="Park B."/>
            <person name="Choi I.-G."/>
            <person name="Kim K.D."/>
        </authorList>
    </citation>
    <scope>NUCLEOTIDE SEQUENCE [LARGE SCALE GENOMIC DNA]</scope>
    <source>
        <strain evidence="1 2">687B-08</strain>
    </source>
</reference>
<dbReference type="EMBL" id="PPEG02000015">
    <property type="protein sequence ID" value="PWN57996.1"/>
    <property type="molecule type" value="Genomic_DNA"/>
</dbReference>
<evidence type="ECO:0000313" key="1">
    <source>
        <dbReference type="EMBL" id="PWN57996.1"/>
    </source>
</evidence>
<evidence type="ECO:0000313" key="2">
    <source>
        <dbReference type="Proteomes" id="UP000236413"/>
    </source>
</evidence>
<organism evidence="1 2">
    <name type="scientific">Chryseobacterium viscerum</name>
    <dbReference type="NCBI Taxonomy" id="1037377"/>
    <lineage>
        <taxon>Bacteria</taxon>
        <taxon>Pseudomonadati</taxon>
        <taxon>Bacteroidota</taxon>
        <taxon>Flavobacteriia</taxon>
        <taxon>Flavobacteriales</taxon>
        <taxon>Weeksellaceae</taxon>
        <taxon>Chryseobacterium group</taxon>
        <taxon>Chryseobacterium</taxon>
    </lineage>
</organism>
<comment type="caution">
    <text evidence="1">The sequence shown here is derived from an EMBL/GenBank/DDBJ whole genome shotgun (WGS) entry which is preliminary data.</text>
</comment>
<proteinExistence type="predicted"/>
<dbReference type="AlphaFoldDB" id="A0A316WDA0"/>
<sequence length="73" mass="8218">MRFANSSAASVLKLLTDFTYSLVGECGIVFSVLFYPKTIDELSSRSKSGVFIKLFCKVRNPKNQKRCPMSTFL</sequence>
<dbReference type="Proteomes" id="UP000236413">
    <property type="component" value="Unassembled WGS sequence"/>
</dbReference>
<protein>
    <submittedName>
        <fullName evidence="1">Uncharacterized protein</fullName>
    </submittedName>
</protein>
<gene>
    <name evidence="1" type="ORF">C1634_024980</name>
</gene>